<dbReference type="SMART" id="SM00465">
    <property type="entry name" value="GIYc"/>
    <property type="match status" value="1"/>
</dbReference>
<organism evidence="2 3">
    <name type="scientific">Mariniflexile aquimaris</name>
    <dbReference type="NCBI Taxonomy" id="881009"/>
    <lineage>
        <taxon>Bacteria</taxon>
        <taxon>Pseudomonadati</taxon>
        <taxon>Bacteroidota</taxon>
        <taxon>Flavobacteriia</taxon>
        <taxon>Flavobacteriales</taxon>
        <taxon>Flavobacteriaceae</taxon>
        <taxon>Mariniflexile</taxon>
    </lineage>
</organism>
<feature type="domain" description="GIY-YIG" evidence="1">
    <location>
        <begin position="194"/>
        <end position="270"/>
    </location>
</feature>
<dbReference type="CDD" id="cd10434">
    <property type="entry name" value="GIY-YIG_UvrC_Cho"/>
    <property type="match status" value="1"/>
</dbReference>
<evidence type="ECO:0000313" key="2">
    <source>
        <dbReference type="EMBL" id="MFD0836683.1"/>
    </source>
</evidence>
<dbReference type="InterPro" id="IPR012337">
    <property type="entry name" value="RNaseH-like_sf"/>
</dbReference>
<dbReference type="InterPro" id="IPR035901">
    <property type="entry name" value="GIY-YIG_endonuc_sf"/>
</dbReference>
<reference evidence="3" key="1">
    <citation type="journal article" date="2019" name="Int. J. Syst. Evol. Microbiol.">
        <title>The Global Catalogue of Microorganisms (GCM) 10K type strain sequencing project: providing services to taxonomists for standard genome sequencing and annotation.</title>
        <authorList>
            <consortium name="The Broad Institute Genomics Platform"/>
            <consortium name="The Broad Institute Genome Sequencing Center for Infectious Disease"/>
            <person name="Wu L."/>
            <person name="Ma J."/>
        </authorList>
    </citation>
    <scope>NUCLEOTIDE SEQUENCE [LARGE SCALE GENOMIC DNA]</scope>
    <source>
        <strain evidence="3">CCUG 60529</strain>
    </source>
</reference>
<dbReference type="InterPro" id="IPR047296">
    <property type="entry name" value="GIY-YIG_UvrC_Cho"/>
</dbReference>
<dbReference type="SMART" id="SM00479">
    <property type="entry name" value="EXOIII"/>
    <property type="match status" value="1"/>
</dbReference>
<dbReference type="CDD" id="cd06127">
    <property type="entry name" value="DEDDh"/>
    <property type="match status" value="1"/>
</dbReference>
<accession>A0ABW3BV72</accession>
<sequence length="444" mass="50650">MYTIVDIETSGPGNKITEISIFKHDGLQIIDEFTSLVNPETYIPDYITALTGIDNYMVAKAPTFPEVAQAILDITEETIFVAHSVNFDYNAIRNEFKAIGIDFRRKKLCTVRLSRKLIPGHKSYSLGKICAALDISINGRHRARGDAEATVILFEKLLNTEASEIVFNDFLKKSSKEATLPPHLPSAVFDGIPNEAGIYYFKNKKGKVIYVGKAKDLKKRVLGHFYNKTEKELNLCRETADIDFELSGSEFIALLMENAAIKKYFPEFNQASKRNPKTYAIFKFEDRNGIIHLAYNTLKAIPCPLLTFYNITDCRQFLERLCMEYELCPKYCHLQEGVAQCSHYLIKTCQGICIEKEPIKLYNERVQKAIKNTIENTKDVIIKQKGRHADEEAFVLLKNGLYMGYGFVDKSEQITSQEDLENYLIPQKDNADIQKIIRSKLVDL</sequence>
<proteinExistence type="predicted"/>
<dbReference type="InterPro" id="IPR036397">
    <property type="entry name" value="RNaseH_sf"/>
</dbReference>
<evidence type="ECO:0000259" key="1">
    <source>
        <dbReference type="PROSITE" id="PS50164"/>
    </source>
</evidence>
<keyword evidence="3" id="KW-1185">Reference proteome</keyword>
<dbReference type="InterPro" id="IPR013520">
    <property type="entry name" value="Ribonucl_H"/>
</dbReference>
<protein>
    <submittedName>
        <fullName evidence="2">Exonuclease domain-containing protein</fullName>
    </submittedName>
</protein>
<dbReference type="PANTHER" id="PTHR30231">
    <property type="entry name" value="DNA POLYMERASE III SUBUNIT EPSILON"/>
    <property type="match status" value="1"/>
</dbReference>
<dbReference type="InterPro" id="IPR000305">
    <property type="entry name" value="GIY-YIG_endonuc"/>
</dbReference>
<keyword evidence="2" id="KW-0378">Hydrolase</keyword>
<dbReference type="PANTHER" id="PTHR30231:SF41">
    <property type="entry name" value="DNA POLYMERASE III SUBUNIT EPSILON"/>
    <property type="match status" value="1"/>
</dbReference>
<dbReference type="PROSITE" id="PS50164">
    <property type="entry name" value="GIY_YIG"/>
    <property type="match status" value="1"/>
</dbReference>
<dbReference type="SUPFAM" id="SSF53098">
    <property type="entry name" value="Ribonuclease H-like"/>
    <property type="match status" value="1"/>
</dbReference>
<comment type="caution">
    <text evidence="2">The sequence shown here is derived from an EMBL/GenBank/DDBJ whole genome shotgun (WGS) entry which is preliminary data.</text>
</comment>
<dbReference type="EMBL" id="JBHTIB010000012">
    <property type="protein sequence ID" value="MFD0836683.1"/>
    <property type="molecule type" value="Genomic_DNA"/>
</dbReference>
<dbReference type="GO" id="GO:0004527">
    <property type="term" value="F:exonuclease activity"/>
    <property type="evidence" value="ECO:0007669"/>
    <property type="project" value="UniProtKB-KW"/>
</dbReference>
<dbReference type="Pfam" id="PF01541">
    <property type="entry name" value="GIY-YIG"/>
    <property type="match status" value="1"/>
</dbReference>
<name>A0ABW3BV72_9FLAO</name>
<keyword evidence="2" id="KW-0269">Exonuclease</keyword>
<dbReference type="Pfam" id="PF00929">
    <property type="entry name" value="RNase_T"/>
    <property type="match status" value="1"/>
</dbReference>
<dbReference type="RefSeq" id="WP_379942914.1">
    <property type="nucleotide sequence ID" value="NZ_JBHTIB010000012.1"/>
</dbReference>
<gene>
    <name evidence="2" type="ORF">ACFQ0I_12970</name>
</gene>
<dbReference type="Gene3D" id="3.40.1440.10">
    <property type="entry name" value="GIY-YIG endonuclease"/>
    <property type="match status" value="1"/>
</dbReference>
<keyword evidence="2" id="KW-0540">Nuclease</keyword>
<evidence type="ECO:0000313" key="3">
    <source>
        <dbReference type="Proteomes" id="UP001597011"/>
    </source>
</evidence>
<dbReference type="Proteomes" id="UP001597011">
    <property type="component" value="Unassembled WGS sequence"/>
</dbReference>
<dbReference type="SUPFAM" id="SSF82771">
    <property type="entry name" value="GIY-YIG endonuclease"/>
    <property type="match status" value="1"/>
</dbReference>
<dbReference type="Gene3D" id="3.30.420.10">
    <property type="entry name" value="Ribonuclease H-like superfamily/Ribonuclease H"/>
    <property type="match status" value="1"/>
</dbReference>